<feature type="domain" description="DUF7732" evidence="2">
    <location>
        <begin position="23"/>
        <end position="130"/>
    </location>
</feature>
<evidence type="ECO:0000259" key="2">
    <source>
        <dbReference type="Pfam" id="PF24866"/>
    </source>
</evidence>
<dbReference type="EMBL" id="JAQQWM010000003">
    <property type="protein sequence ID" value="KAK8071994.1"/>
    <property type="molecule type" value="Genomic_DNA"/>
</dbReference>
<keyword evidence="1" id="KW-0472">Membrane</keyword>
<evidence type="ECO:0000313" key="4">
    <source>
        <dbReference type="Proteomes" id="UP001446871"/>
    </source>
</evidence>
<organism evidence="3 4">
    <name type="scientific">Apiospora saccharicola</name>
    <dbReference type="NCBI Taxonomy" id="335842"/>
    <lineage>
        <taxon>Eukaryota</taxon>
        <taxon>Fungi</taxon>
        <taxon>Dikarya</taxon>
        <taxon>Ascomycota</taxon>
        <taxon>Pezizomycotina</taxon>
        <taxon>Sordariomycetes</taxon>
        <taxon>Xylariomycetidae</taxon>
        <taxon>Amphisphaeriales</taxon>
        <taxon>Apiosporaceae</taxon>
        <taxon>Apiospora</taxon>
    </lineage>
</organism>
<protein>
    <recommendedName>
        <fullName evidence="2">DUF7732 domain-containing protein</fullName>
    </recommendedName>
</protein>
<reference evidence="3 4" key="1">
    <citation type="submission" date="2023-01" db="EMBL/GenBank/DDBJ databases">
        <title>Analysis of 21 Apiospora genomes using comparative genomics revels a genus with tremendous synthesis potential of carbohydrate active enzymes and secondary metabolites.</title>
        <authorList>
            <person name="Sorensen T."/>
        </authorList>
    </citation>
    <scope>NUCLEOTIDE SEQUENCE [LARGE SCALE GENOMIC DNA]</scope>
    <source>
        <strain evidence="3 4">CBS 83171</strain>
    </source>
</reference>
<dbReference type="PANTHER" id="PTHR42091:SF1">
    <property type="entry name" value="CONSERVED GLYCINE-RICH PROTEIN (AFU_ORTHOLOGUE AFUA_7G02440)"/>
    <property type="match status" value="1"/>
</dbReference>
<keyword evidence="1" id="KW-1133">Transmembrane helix</keyword>
<dbReference type="Proteomes" id="UP001446871">
    <property type="component" value="Unassembled WGS sequence"/>
</dbReference>
<dbReference type="InterPro" id="IPR056634">
    <property type="entry name" value="DUF7732"/>
</dbReference>
<gene>
    <name evidence="3" type="ORF">PG996_005342</name>
</gene>
<proteinExistence type="predicted"/>
<sequence length="170" mass="17529">MRSRPSSVGGAAPPRSNFGGGQYYGGGARQSYSPGGRSPSGIVPGLLIGSAIGLGAGAFLYGAYRKETKPVECLCDKYSDCGCDDNGDKKYLNDIIGNGTYEGLNKSVVNIGEINGKQTIIINGTIPNDTSSDSSSSDNNANAGIDMHSLLHTAGWWPVVATGFAIAYAV</sequence>
<dbReference type="Pfam" id="PF24866">
    <property type="entry name" value="DUF7732"/>
    <property type="match status" value="1"/>
</dbReference>
<feature type="transmembrane region" description="Helical" evidence="1">
    <location>
        <begin position="42"/>
        <end position="64"/>
    </location>
</feature>
<accession>A0ABR1VL59</accession>
<dbReference type="PANTHER" id="PTHR42091">
    <property type="entry name" value="CONSERVED GLYCINE-RICH PROTEIN (AFU_ORTHOLOGUE AFUA_7G02440)"/>
    <property type="match status" value="1"/>
</dbReference>
<evidence type="ECO:0000313" key="3">
    <source>
        <dbReference type="EMBL" id="KAK8071994.1"/>
    </source>
</evidence>
<name>A0ABR1VL59_9PEZI</name>
<keyword evidence="4" id="KW-1185">Reference proteome</keyword>
<keyword evidence="1" id="KW-0812">Transmembrane</keyword>
<comment type="caution">
    <text evidence="3">The sequence shown here is derived from an EMBL/GenBank/DDBJ whole genome shotgun (WGS) entry which is preliminary data.</text>
</comment>
<evidence type="ECO:0000256" key="1">
    <source>
        <dbReference type="SAM" id="Phobius"/>
    </source>
</evidence>